<dbReference type="CDD" id="cd07018">
    <property type="entry name" value="S49_SppA_67K_type"/>
    <property type="match status" value="1"/>
</dbReference>
<dbReference type="InterPro" id="IPR029045">
    <property type="entry name" value="ClpP/crotonase-like_dom_sf"/>
</dbReference>
<dbReference type="Pfam" id="PF01343">
    <property type="entry name" value="Peptidase_S49"/>
    <property type="match status" value="2"/>
</dbReference>
<dbReference type="Gene3D" id="3.90.226.10">
    <property type="entry name" value="2-enoyl-CoA Hydratase, Chain A, domain 1"/>
    <property type="match status" value="3"/>
</dbReference>
<comment type="similarity">
    <text evidence="2">Belongs to the peptidase S49 family.</text>
</comment>
<sequence>MKFFQTLIAATLGTLIALFLVFIVLFITLSSTSSEPEPYIRDNTVLKLELSGTLPAQARTNPFDELFSQAGNNKVSLETLKENLAKAKSHDKIQGVWLEIDFMSEGWANLEEAHRMISAFRDSSDKFVYASTNDLGLNEQGYYLATAADSIFSPPESFFEFDGFYNQVTFLTGLFEKIGIEAQVSRSGKYKSAVEPYIRKDLSEESKYQLREILNKTSGTFVNAVSQKTGKSPSEINGLMNSEPKLNSSFGYQNGLIDSLIYADQVEAQIKRRLGLEESATLQTVSNKRYARVTQETAGLEGNNTSDRIAVIYASGPILPEISSNSPFDNEQYITTGFFEKQLEDIREDDNVKALVVRINSPGGSGSTSDAIWRMLQETKKEIPVIVSMGPVAASGGYYIAMAADSIVADPTTITGSIGVFATKLNTKQLFNEELGITFDEVKSHDYADWLLPTNDFTDSEEKAFNDYVNRFYDTFITKVAEARGMTKEQVDSVAQGRVWTGEAAKEQNLVDVIGGMDTAMGIAAQKAGIEAYDVVTYPKPKDLYQLLMGSAQTQAKAMIGESWFGTPYAQDVAKKLSILKQQRALALFPYEITIQ</sequence>
<comment type="subcellular location">
    <subcellularLocation>
        <location evidence="1">Membrane</location>
    </subcellularLocation>
</comment>
<dbReference type="InterPro" id="IPR004635">
    <property type="entry name" value="Pept_S49_SppA"/>
</dbReference>
<dbReference type="InterPro" id="IPR004634">
    <property type="entry name" value="Pept_S49_pIV"/>
</dbReference>
<dbReference type="GO" id="GO:0016020">
    <property type="term" value="C:membrane"/>
    <property type="evidence" value="ECO:0007669"/>
    <property type="project" value="UniProtKB-SubCell"/>
</dbReference>
<keyword evidence="5" id="KW-0720">Serine protease</keyword>
<dbReference type="InterPro" id="IPR047217">
    <property type="entry name" value="S49_SppA_67K_type_N"/>
</dbReference>
<evidence type="ECO:0000313" key="10">
    <source>
        <dbReference type="Proteomes" id="UP000473278"/>
    </source>
</evidence>
<dbReference type="CDD" id="cd07023">
    <property type="entry name" value="S49_Sppa_N_C"/>
    <property type="match status" value="1"/>
</dbReference>
<accession>A0A6M1SXK1</accession>
<feature type="active site" description="Proton donor/acceptor" evidence="7">
    <location>
        <position position="191"/>
    </location>
</feature>
<keyword evidence="6" id="KW-0472">Membrane</keyword>
<dbReference type="SUPFAM" id="SSF52096">
    <property type="entry name" value="ClpP/crotonase"/>
    <property type="match status" value="2"/>
</dbReference>
<keyword evidence="4" id="KW-0378">Hydrolase</keyword>
<evidence type="ECO:0000256" key="3">
    <source>
        <dbReference type="ARBA" id="ARBA00022670"/>
    </source>
</evidence>
<dbReference type="PANTHER" id="PTHR33209">
    <property type="entry name" value="PROTEASE 4"/>
    <property type="match status" value="1"/>
</dbReference>
<proteinExistence type="inferred from homology"/>
<feature type="active site" description="Nucleophile" evidence="7">
    <location>
        <position position="395"/>
    </location>
</feature>
<evidence type="ECO:0000256" key="1">
    <source>
        <dbReference type="ARBA" id="ARBA00004370"/>
    </source>
</evidence>
<dbReference type="NCBIfam" id="TIGR00705">
    <property type="entry name" value="SppA_67K"/>
    <property type="match status" value="1"/>
</dbReference>
<organism evidence="9 10">
    <name type="scientific">Halalkalibaculum roseum</name>
    <dbReference type="NCBI Taxonomy" id="2709311"/>
    <lineage>
        <taxon>Bacteria</taxon>
        <taxon>Pseudomonadati</taxon>
        <taxon>Balneolota</taxon>
        <taxon>Balneolia</taxon>
        <taxon>Balneolales</taxon>
        <taxon>Balneolaceae</taxon>
        <taxon>Halalkalibaculum</taxon>
    </lineage>
</organism>
<evidence type="ECO:0000256" key="2">
    <source>
        <dbReference type="ARBA" id="ARBA00008683"/>
    </source>
</evidence>
<dbReference type="InterPro" id="IPR047272">
    <property type="entry name" value="S49_SppA_C"/>
</dbReference>
<dbReference type="AlphaFoldDB" id="A0A6M1SXK1"/>
<evidence type="ECO:0000256" key="6">
    <source>
        <dbReference type="ARBA" id="ARBA00023136"/>
    </source>
</evidence>
<dbReference type="Proteomes" id="UP000473278">
    <property type="component" value="Unassembled WGS sequence"/>
</dbReference>
<dbReference type="InterPro" id="IPR002142">
    <property type="entry name" value="Peptidase_S49"/>
</dbReference>
<feature type="domain" description="Peptidase S49" evidence="8">
    <location>
        <begin position="379"/>
        <end position="530"/>
    </location>
</feature>
<dbReference type="RefSeq" id="WP_165141944.1">
    <property type="nucleotide sequence ID" value="NZ_JAALLT010000003.1"/>
</dbReference>
<evidence type="ECO:0000313" key="9">
    <source>
        <dbReference type="EMBL" id="NGP76998.1"/>
    </source>
</evidence>
<dbReference type="PIRSF" id="PIRSF001217">
    <property type="entry name" value="Protease_4_SppA"/>
    <property type="match status" value="1"/>
</dbReference>
<gene>
    <name evidence="9" type="primary">sppA</name>
    <name evidence="9" type="ORF">G3570_10165</name>
</gene>
<dbReference type="GO" id="GO:0006465">
    <property type="term" value="P:signal peptide processing"/>
    <property type="evidence" value="ECO:0007669"/>
    <property type="project" value="InterPro"/>
</dbReference>
<keyword evidence="3" id="KW-0645">Protease</keyword>
<evidence type="ECO:0000256" key="4">
    <source>
        <dbReference type="ARBA" id="ARBA00022801"/>
    </source>
</evidence>
<dbReference type="EMBL" id="JAALLT010000003">
    <property type="protein sequence ID" value="NGP76998.1"/>
    <property type="molecule type" value="Genomic_DNA"/>
</dbReference>
<dbReference type="GO" id="GO:0008236">
    <property type="term" value="F:serine-type peptidase activity"/>
    <property type="evidence" value="ECO:0007669"/>
    <property type="project" value="UniProtKB-KW"/>
</dbReference>
<protein>
    <submittedName>
        <fullName evidence="9">Signal peptide peptidase SppA</fullName>
    </submittedName>
</protein>
<evidence type="ECO:0000259" key="8">
    <source>
        <dbReference type="Pfam" id="PF01343"/>
    </source>
</evidence>
<evidence type="ECO:0000256" key="5">
    <source>
        <dbReference type="ARBA" id="ARBA00022825"/>
    </source>
</evidence>
<keyword evidence="10" id="KW-1185">Reference proteome</keyword>
<dbReference type="PANTHER" id="PTHR33209:SF1">
    <property type="entry name" value="PEPTIDASE S49 DOMAIN-CONTAINING PROTEIN"/>
    <property type="match status" value="1"/>
</dbReference>
<name>A0A6M1SXK1_9BACT</name>
<evidence type="ECO:0000256" key="7">
    <source>
        <dbReference type="PIRSR" id="PIRSR001217-1"/>
    </source>
</evidence>
<reference evidence="9 10" key="1">
    <citation type="submission" date="2020-02" db="EMBL/GenBank/DDBJ databases">
        <title>Balneolaceae bacterium YR4-1, complete genome.</title>
        <authorList>
            <person name="Li Y."/>
            <person name="Wu S."/>
        </authorList>
    </citation>
    <scope>NUCLEOTIDE SEQUENCE [LARGE SCALE GENOMIC DNA]</scope>
    <source>
        <strain evidence="9 10">YR4-1</strain>
    </source>
</reference>
<dbReference type="NCBIfam" id="TIGR00706">
    <property type="entry name" value="SppA_dom"/>
    <property type="match status" value="1"/>
</dbReference>
<feature type="domain" description="Peptidase S49" evidence="8">
    <location>
        <begin position="126"/>
        <end position="273"/>
    </location>
</feature>
<comment type="caution">
    <text evidence="9">The sequence shown here is derived from an EMBL/GenBank/DDBJ whole genome shotgun (WGS) entry which is preliminary data.</text>
</comment>